<evidence type="ECO:0000256" key="5">
    <source>
        <dbReference type="ARBA" id="ARBA00022741"/>
    </source>
</evidence>
<reference evidence="12 13" key="1">
    <citation type="submission" date="2008-03" db="EMBL/GenBank/DDBJ databases">
        <title>Complete sequence of Leptothrix cholodnii SP-6.</title>
        <authorList>
            <consortium name="US DOE Joint Genome Institute"/>
            <person name="Copeland A."/>
            <person name="Lucas S."/>
            <person name="Lapidus A."/>
            <person name="Glavina del Rio T."/>
            <person name="Dalin E."/>
            <person name="Tice H."/>
            <person name="Bruce D."/>
            <person name="Goodwin L."/>
            <person name="Pitluck S."/>
            <person name="Chertkov O."/>
            <person name="Brettin T."/>
            <person name="Detter J.C."/>
            <person name="Han C."/>
            <person name="Kuske C.R."/>
            <person name="Schmutz J."/>
            <person name="Larimer F."/>
            <person name="Land M."/>
            <person name="Hauser L."/>
            <person name="Kyrpides N."/>
            <person name="Lykidis A."/>
            <person name="Emerson D."/>
            <person name="Richardson P."/>
        </authorList>
    </citation>
    <scope>NUCLEOTIDE SEQUENCE [LARGE SCALE GENOMIC DNA]</scope>
    <source>
        <strain evidence="13">ATCC 51168 / LMG 8142 / SP-6</strain>
    </source>
</reference>
<dbReference type="InterPro" id="IPR003594">
    <property type="entry name" value="HATPase_dom"/>
</dbReference>
<dbReference type="Pfam" id="PF00512">
    <property type="entry name" value="HisKA"/>
    <property type="match status" value="1"/>
</dbReference>
<dbReference type="SUPFAM" id="SSF55874">
    <property type="entry name" value="ATPase domain of HSP90 chaperone/DNA topoisomerase II/histidine kinase"/>
    <property type="match status" value="1"/>
</dbReference>
<evidence type="ECO:0000256" key="10">
    <source>
        <dbReference type="SAM" id="Phobius"/>
    </source>
</evidence>
<feature type="region of interest" description="Disordered" evidence="9">
    <location>
        <begin position="83"/>
        <end position="115"/>
    </location>
</feature>
<dbReference type="AlphaFoldDB" id="B1XZG9"/>
<keyword evidence="13" id="KW-1185">Reference proteome</keyword>
<dbReference type="Gene3D" id="1.10.287.130">
    <property type="match status" value="1"/>
</dbReference>
<keyword evidence="10" id="KW-0472">Membrane</keyword>
<comment type="catalytic activity">
    <reaction evidence="1">
        <text>ATP + protein L-histidine = ADP + protein N-phospho-L-histidine.</text>
        <dbReference type="EC" id="2.7.13.3"/>
    </reaction>
</comment>
<keyword evidence="7" id="KW-0067">ATP-binding</keyword>
<dbReference type="PANTHER" id="PTHR43065">
    <property type="entry name" value="SENSOR HISTIDINE KINASE"/>
    <property type="match status" value="1"/>
</dbReference>
<keyword evidence="3" id="KW-0597">Phosphoprotein</keyword>
<dbReference type="PRINTS" id="PR00344">
    <property type="entry name" value="BCTRLSENSOR"/>
</dbReference>
<evidence type="ECO:0000256" key="8">
    <source>
        <dbReference type="ARBA" id="ARBA00023012"/>
    </source>
</evidence>
<dbReference type="Proteomes" id="UP000001693">
    <property type="component" value="Chromosome"/>
</dbReference>
<dbReference type="PANTHER" id="PTHR43065:SF46">
    <property type="entry name" value="C4-DICARBOXYLATE TRANSPORT SENSOR PROTEIN DCTB"/>
    <property type="match status" value="1"/>
</dbReference>
<dbReference type="STRING" id="395495.Lcho_4281"/>
<dbReference type="EC" id="2.7.13.3" evidence="2"/>
<dbReference type="eggNOG" id="COG4191">
    <property type="taxonomic scope" value="Bacteria"/>
</dbReference>
<dbReference type="SUPFAM" id="SSF47384">
    <property type="entry name" value="Homodimeric domain of signal transducing histidine kinase"/>
    <property type="match status" value="1"/>
</dbReference>
<accession>B1XZG9</accession>
<gene>
    <name evidence="12" type="ordered locus">Lcho_4281</name>
</gene>
<dbReference type="SMART" id="SM00388">
    <property type="entry name" value="HisKA"/>
    <property type="match status" value="1"/>
</dbReference>
<dbReference type="Gene3D" id="3.30.565.10">
    <property type="entry name" value="Histidine kinase-like ATPase, C-terminal domain"/>
    <property type="match status" value="1"/>
</dbReference>
<evidence type="ECO:0000256" key="3">
    <source>
        <dbReference type="ARBA" id="ARBA00022553"/>
    </source>
</evidence>
<feature type="domain" description="Histidine kinase" evidence="11">
    <location>
        <begin position="284"/>
        <end position="500"/>
    </location>
</feature>
<evidence type="ECO:0000256" key="1">
    <source>
        <dbReference type="ARBA" id="ARBA00000085"/>
    </source>
</evidence>
<keyword evidence="8" id="KW-0902">Two-component regulatory system</keyword>
<evidence type="ECO:0000259" key="11">
    <source>
        <dbReference type="PROSITE" id="PS50109"/>
    </source>
</evidence>
<feature type="transmembrane region" description="Helical" evidence="10">
    <location>
        <begin position="226"/>
        <end position="247"/>
    </location>
</feature>
<sequence length="514" mass="55022" precursor="true">MLLLAVLLASAGCAALLQRDQARQRDAFETQARIAHRLLSQQAVQHEAMLATLALLQGPGGASDDAEQRLPAIFPSVLRVSRREPGQAWPTPPGNADPQALSDAEQRSQRSGRAELVTPDAAQFSAGRFVIVQASQSAAVAVQIDLARMVPRSEWIDHLGAPPQPLRMALQVDGGPAWALPMNDGQRVGDQQATAQGGWSFDFRKHLAAASQPFELVVMWQSGWAAWPWAALLIWTLASIGAVLGGWRLRRNWLAQAEQRRRAEEQLRFGQVARLNALGELAAGMAHELNQPLTAVLASTQTATRLLADDPPELGTAQLAMQRAVAQARRASEVLQRLRRVVQPSGPGDDAGPLRLADAVRRALDLLADELARQQVTPQLALPATLQVAADPVALEQILHNLLSNALHALAQVPAPQRSLALQATHSGASVELRITDHGPGVPADLQPHLFEPFVTTRDGGLGLGLSLCETLAASMGARLHFEPAQPRGAVFVLSLPAASDTDTATDPVPPQPR</sequence>
<evidence type="ECO:0000256" key="7">
    <source>
        <dbReference type="ARBA" id="ARBA00022840"/>
    </source>
</evidence>
<organism evidence="12 13">
    <name type="scientific">Leptothrix cholodnii (strain ATCC 51168 / LMG 8142 / SP-6)</name>
    <name type="common">Leptothrix discophora (strain SP-6)</name>
    <dbReference type="NCBI Taxonomy" id="395495"/>
    <lineage>
        <taxon>Bacteria</taxon>
        <taxon>Pseudomonadati</taxon>
        <taxon>Pseudomonadota</taxon>
        <taxon>Betaproteobacteria</taxon>
        <taxon>Burkholderiales</taxon>
        <taxon>Sphaerotilaceae</taxon>
        <taxon>Leptothrix</taxon>
    </lineage>
</organism>
<evidence type="ECO:0000256" key="4">
    <source>
        <dbReference type="ARBA" id="ARBA00022679"/>
    </source>
</evidence>
<dbReference type="CDD" id="cd00082">
    <property type="entry name" value="HisKA"/>
    <property type="match status" value="1"/>
</dbReference>
<dbReference type="KEGG" id="lch:Lcho_4281"/>
<dbReference type="EMBL" id="CP001013">
    <property type="protein sequence ID" value="ACB36532.1"/>
    <property type="molecule type" value="Genomic_DNA"/>
</dbReference>
<evidence type="ECO:0000313" key="13">
    <source>
        <dbReference type="Proteomes" id="UP000001693"/>
    </source>
</evidence>
<dbReference type="Pfam" id="PF02518">
    <property type="entry name" value="HATPase_c"/>
    <property type="match status" value="1"/>
</dbReference>
<proteinExistence type="predicted"/>
<dbReference type="InterPro" id="IPR003661">
    <property type="entry name" value="HisK_dim/P_dom"/>
</dbReference>
<dbReference type="RefSeq" id="WP_012349273.1">
    <property type="nucleotide sequence ID" value="NC_010524.1"/>
</dbReference>
<dbReference type="SMART" id="SM00387">
    <property type="entry name" value="HATPase_c"/>
    <property type="match status" value="1"/>
</dbReference>
<keyword evidence="10" id="KW-1133">Transmembrane helix</keyword>
<evidence type="ECO:0000313" key="12">
    <source>
        <dbReference type="EMBL" id="ACB36532.1"/>
    </source>
</evidence>
<evidence type="ECO:0000256" key="2">
    <source>
        <dbReference type="ARBA" id="ARBA00012438"/>
    </source>
</evidence>
<dbReference type="InterPro" id="IPR005467">
    <property type="entry name" value="His_kinase_dom"/>
</dbReference>
<dbReference type="PROSITE" id="PS50109">
    <property type="entry name" value="HIS_KIN"/>
    <property type="match status" value="1"/>
</dbReference>
<evidence type="ECO:0000256" key="6">
    <source>
        <dbReference type="ARBA" id="ARBA00022777"/>
    </source>
</evidence>
<keyword evidence="10" id="KW-0812">Transmembrane</keyword>
<dbReference type="HOGENOM" id="CLU_021900_0_0_4"/>
<dbReference type="InterPro" id="IPR036097">
    <property type="entry name" value="HisK_dim/P_sf"/>
</dbReference>
<evidence type="ECO:0000256" key="9">
    <source>
        <dbReference type="SAM" id="MobiDB-lite"/>
    </source>
</evidence>
<keyword evidence="5" id="KW-0547">Nucleotide-binding</keyword>
<dbReference type="InterPro" id="IPR004358">
    <property type="entry name" value="Sig_transdc_His_kin-like_C"/>
</dbReference>
<name>B1XZG9_LEPCP</name>
<keyword evidence="4" id="KW-0808">Transferase</keyword>
<keyword evidence="6 12" id="KW-0418">Kinase</keyword>
<dbReference type="GO" id="GO:0005524">
    <property type="term" value="F:ATP binding"/>
    <property type="evidence" value="ECO:0007669"/>
    <property type="project" value="UniProtKB-KW"/>
</dbReference>
<dbReference type="InterPro" id="IPR036890">
    <property type="entry name" value="HATPase_C_sf"/>
</dbReference>
<protein>
    <recommendedName>
        <fullName evidence="2">histidine kinase</fullName>
        <ecNumber evidence="2">2.7.13.3</ecNumber>
    </recommendedName>
</protein>
<dbReference type="GO" id="GO:0000155">
    <property type="term" value="F:phosphorelay sensor kinase activity"/>
    <property type="evidence" value="ECO:0007669"/>
    <property type="project" value="InterPro"/>
</dbReference>